<dbReference type="SUPFAM" id="SSF52374">
    <property type="entry name" value="Nucleotidylyl transferase"/>
    <property type="match status" value="1"/>
</dbReference>
<proteinExistence type="inferred from homology"/>
<evidence type="ECO:0000256" key="1">
    <source>
        <dbReference type="ARBA" id="ARBA00001947"/>
    </source>
</evidence>
<dbReference type="InterPro" id="IPR015803">
    <property type="entry name" value="Cys-tRNA-ligase"/>
</dbReference>
<keyword evidence="10" id="KW-0067">ATP-binding</keyword>
<dbReference type="InterPro" id="IPR024909">
    <property type="entry name" value="Cys-tRNA/MSH_ligase"/>
</dbReference>
<keyword evidence="8" id="KW-0547">Nucleotide-binding</keyword>
<dbReference type="GO" id="GO:0004817">
    <property type="term" value="F:cysteine-tRNA ligase activity"/>
    <property type="evidence" value="ECO:0007669"/>
    <property type="project" value="UniProtKB-EC"/>
</dbReference>
<dbReference type="GO" id="GO:0046872">
    <property type="term" value="F:metal ion binding"/>
    <property type="evidence" value="ECO:0007669"/>
    <property type="project" value="UniProtKB-KW"/>
</dbReference>
<dbReference type="GO" id="GO:0005829">
    <property type="term" value="C:cytosol"/>
    <property type="evidence" value="ECO:0007669"/>
    <property type="project" value="TreeGrafter"/>
</dbReference>
<evidence type="ECO:0000256" key="13">
    <source>
        <dbReference type="ARBA" id="ARBA00031499"/>
    </source>
</evidence>
<comment type="similarity">
    <text evidence="3">Belongs to the class-I aminoacyl-tRNA synthetase family.</text>
</comment>
<dbReference type="InterPro" id="IPR009080">
    <property type="entry name" value="tRNAsynth_Ia_anticodon-bd"/>
</dbReference>
<dbReference type="GO" id="GO:0005524">
    <property type="term" value="F:ATP binding"/>
    <property type="evidence" value="ECO:0007669"/>
    <property type="project" value="UniProtKB-KW"/>
</dbReference>
<evidence type="ECO:0000256" key="9">
    <source>
        <dbReference type="ARBA" id="ARBA00022833"/>
    </source>
</evidence>
<evidence type="ECO:0000259" key="14">
    <source>
        <dbReference type="SMART" id="SM00840"/>
    </source>
</evidence>
<evidence type="ECO:0000256" key="7">
    <source>
        <dbReference type="ARBA" id="ARBA00022723"/>
    </source>
</evidence>
<keyword evidence="6" id="KW-0436">Ligase</keyword>
<protein>
    <recommendedName>
        <fullName evidence="4">cysteine--tRNA ligase</fullName>
        <ecNumber evidence="4">6.1.1.16</ecNumber>
    </recommendedName>
    <alternativeName>
        <fullName evidence="13">Cysteinyl-tRNA synthetase</fullName>
    </alternativeName>
</protein>
<dbReference type="PANTHER" id="PTHR10890">
    <property type="entry name" value="CYSTEINYL-TRNA SYNTHETASE"/>
    <property type="match status" value="1"/>
</dbReference>
<evidence type="ECO:0000256" key="12">
    <source>
        <dbReference type="ARBA" id="ARBA00023146"/>
    </source>
</evidence>
<evidence type="ECO:0000256" key="2">
    <source>
        <dbReference type="ARBA" id="ARBA00004496"/>
    </source>
</evidence>
<dbReference type="Gene3D" id="3.40.50.620">
    <property type="entry name" value="HUPs"/>
    <property type="match status" value="1"/>
</dbReference>
<dbReference type="InterPro" id="IPR014729">
    <property type="entry name" value="Rossmann-like_a/b/a_fold"/>
</dbReference>
<name>A0A381PVA4_9ZZZZ</name>
<dbReference type="InterPro" id="IPR015273">
    <property type="entry name" value="Cys-tRNA-synt_Ia_DALR"/>
</dbReference>
<dbReference type="Gene3D" id="1.20.120.1910">
    <property type="entry name" value="Cysteine-tRNA ligase, C-terminal anti-codon recognition domain"/>
    <property type="match status" value="1"/>
</dbReference>
<keyword evidence="5" id="KW-0963">Cytoplasm</keyword>
<evidence type="ECO:0000256" key="5">
    <source>
        <dbReference type="ARBA" id="ARBA00022490"/>
    </source>
</evidence>
<dbReference type="Pfam" id="PF01406">
    <property type="entry name" value="tRNA-synt_1e"/>
    <property type="match status" value="1"/>
</dbReference>
<evidence type="ECO:0000256" key="4">
    <source>
        <dbReference type="ARBA" id="ARBA00012832"/>
    </source>
</evidence>
<dbReference type="SMART" id="SM00840">
    <property type="entry name" value="DALR_2"/>
    <property type="match status" value="1"/>
</dbReference>
<dbReference type="AlphaFoldDB" id="A0A381PVA4"/>
<dbReference type="CDD" id="cd00672">
    <property type="entry name" value="CysRS_core"/>
    <property type="match status" value="1"/>
</dbReference>
<evidence type="ECO:0000313" key="15">
    <source>
        <dbReference type="EMBL" id="SUZ69967.1"/>
    </source>
</evidence>
<dbReference type="SUPFAM" id="SSF47323">
    <property type="entry name" value="Anticodon-binding domain of a subclass of class I aminoacyl-tRNA synthetases"/>
    <property type="match status" value="1"/>
</dbReference>
<evidence type="ECO:0000256" key="8">
    <source>
        <dbReference type="ARBA" id="ARBA00022741"/>
    </source>
</evidence>
<comment type="subcellular location">
    <subcellularLocation>
        <location evidence="2">Cytoplasm</location>
    </subcellularLocation>
</comment>
<feature type="domain" description="Cysteinyl-tRNA synthetase class Ia DALR" evidence="14">
    <location>
        <begin position="349"/>
        <end position="418"/>
    </location>
</feature>
<gene>
    <name evidence="15" type="ORF">METZ01_LOCUS22821</name>
</gene>
<dbReference type="NCBIfam" id="TIGR00435">
    <property type="entry name" value="cysS"/>
    <property type="match status" value="1"/>
</dbReference>
<evidence type="ECO:0000256" key="10">
    <source>
        <dbReference type="ARBA" id="ARBA00022840"/>
    </source>
</evidence>
<sequence length="457" mass="52726">MKKNHLGLYVCGPTVYSNIHLGNCRTFISFDIIYRYFIHKGYNVRYVRNITDVGHLEEDGEDRIIKKAKVEKLEPMEVANKYTNDFRDTLNIFNVLPPNIEPIASGHIIEQIEIINKIIDKGFAYESNGSIYFDLDEFRKKNKYGKLSGREIDDLISNTRSLTNQKDKKNSYDFALWKKADSKHLMKWNSPWGYGFPGWHLECTAMSHKYLGDKFDIHGGGLDLKFPHHECEIAQSDALSNTDSINYWMHTNMLTLNNKKMSKSTGNNILPKDLISGKNKLFKKGYSSNVIRFFFLQAHYRNILDLSENALIASEKGYNKIVDASEKLENLKENNSPESNFDLENWINNCYECMNDDFNTPKLIAEIFTAVKLINKINDGKESFNSSKIKLLKDIFSVFILDVLGLNLNLSTSNNNDLLLDLILDLRNEARINKNYKISDSIRDKLSKIGYNINDKD</sequence>
<keyword evidence="9" id="KW-0862">Zinc</keyword>
<dbReference type="EC" id="6.1.1.16" evidence="4"/>
<dbReference type="PRINTS" id="PR00983">
    <property type="entry name" value="TRNASYNTHCYS"/>
</dbReference>
<evidence type="ECO:0000256" key="3">
    <source>
        <dbReference type="ARBA" id="ARBA00005594"/>
    </source>
</evidence>
<dbReference type="HAMAP" id="MF_00041">
    <property type="entry name" value="Cys_tRNA_synth"/>
    <property type="match status" value="1"/>
</dbReference>
<evidence type="ECO:0000256" key="6">
    <source>
        <dbReference type="ARBA" id="ARBA00022598"/>
    </source>
</evidence>
<keyword evidence="12" id="KW-0030">Aminoacyl-tRNA synthetase</keyword>
<keyword evidence="7" id="KW-0479">Metal-binding</keyword>
<reference evidence="15" key="1">
    <citation type="submission" date="2018-05" db="EMBL/GenBank/DDBJ databases">
        <authorList>
            <person name="Lanie J.A."/>
            <person name="Ng W.-L."/>
            <person name="Kazmierczak K.M."/>
            <person name="Andrzejewski T.M."/>
            <person name="Davidsen T.M."/>
            <person name="Wayne K.J."/>
            <person name="Tettelin H."/>
            <person name="Glass J.I."/>
            <person name="Rusch D."/>
            <person name="Podicherti R."/>
            <person name="Tsui H.-C.T."/>
            <person name="Winkler M.E."/>
        </authorList>
    </citation>
    <scope>NUCLEOTIDE SEQUENCE</scope>
</reference>
<keyword evidence="11" id="KW-0648">Protein biosynthesis</keyword>
<dbReference type="GO" id="GO:0006423">
    <property type="term" value="P:cysteinyl-tRNA aminoacylation"/>
    <property type="evidence" value="ECO:0007669"/>
    <property type="project" value="InterPro"/>
</dbReference>
<comment type="cofactor">
    <cofactor evidence="1">
        <name>Zn(2+)</name>
        <dbReference type="ChEBI" id="CHEBI:29105"/>
    </cofactor>
</comment>
<dbReference type="PANTHER" id="PTHR10890:SF3">
    <property type="entry name" value="CYSTEINE--TRNA LIGASE, CYTOPLASMIC"/>
    <property type="match status" value="1"/>
</dbReference>
<organism evidence="15">
    <name type="scientific">marine metagenome</name>
    <dbReference type="NCBI Taxonomy" id="408172"/>
    <lineage>
        <taxon>unclassified sequences</taxon>
        <taxon>metagenomes</taxon>
        <taxon>ecological metagenomes</taxon>
    </lineage>
</organism>
<evidence type="ECO:0000256" key="11">
    <source>
        <dbReference type="ARBA" id="ARBA00022917"/>
    </source>
</evidence>
<dbReference type="InterPro" id="IPR032678">
    <property type="entry name" value="tRNA-synt_1_cat_dom"/>
</dbReference>
<accession>A0A381PVA4</accession>
<dbReference type="EMBL" id="UINC01001077">
    <property type="protein sequence ID" value="SUZ69967.1"/>
    <property type="molecule type" value="Genomic_DNA"/>
</dbReference>
<dbReference type="Pfam" id="PF09190">
    <property type="entry name" value="DALR_2"/>
    <property type="match status" value="1"/>
</dbReference>